<reference evidence="7 9" key="2">
    <citation type="journal article" date="2010" name="Stand. Genomic Sci.">
        <title>Complete genome sequence of Sebaldella termitidis type strain (NCTC 11300).</title>
        <authorList>
            <person name="Harmon-Smith M."/>
            <person name="Celia L."/>
            <person name="Chertkov O."/>
            <person name="Lapidus A."/>
            <person name="Copeland A."/>
            <person name="Glavina Del Rio T."/>
            <person name="Nolan M."/>
            <person name="Lucas S."/>
            <person name="Tice H."/>
            <person name="Cheng J.F."/>
            <person name="Han C."/>
            <person name="Detter J.C."/>
            <person name="Bruce D."/>
            <person name="Goodwin L."/>
            <person name="Pitluck S."/>
            <person name="Pati A."/>
            <person name="Liolios K."/>
            <person name="Ivanova N."/>
            <person name="Mavromatis K."/>
            <person name="Mikhailova N."/>
            <person name="Chen A."/>
            <person name="Palaniappan K."/>
            <person name="Land M."/>
            <person name="Hauser L."/>
            <person name="Chang Y.J."/>
            <person name="Jeffries C.D."/>
            <person name="Brettin T."/>
            <person name="Goker M."/>
            <person name="Beck B."/>
            <person name="Bristow J."/>
            <person name="Eisen J.A."/>
            <person name="Markowitz V."/>
            <person name="Hugenholtz P."/>
            <person name="Kyrpides N.C."/>
            <person name="Klenk H.P."/>
            <person name="Chen F."/>
        </authorList>
    </citation>
    <scope>NUCLEOTIDE SEQUENCE [LARGE SCALE GENOMIC DNA]</scope>
    <source>
        <strain evidence="7">ATCC 33386</strain>
        <strain evidence="9">ATCC 33386 / NCTC 11300</strain>
    </source>
</reference>
<dbReference type="Proteomes" id="UP000000845">
    <property type="component" value="Chromosome"/>
</dbReference>
<feature type="transmembrane region" description="Helical" evidence="6">
    <location>
        <begin position="60"/>
        <end position="79"/>
    </location>
</feature>
<dbReference type="GO" id="GO:0005886">
    <property type="term" value="C:plasma membrane"/>
    <property type="evidence" value="ECO:0007669"/>
    <property type="project" value="UniProtKB-SubCell"/>
</dbReference>
<feature type="transmembrane region" description="Helical" evidence="6">
    <location>
        <begin position="168"/>
        <end position="197"/>
    </location>
</feature>
<evidence type="ECO:0000256" key="6">
    <source>
        <dbReference type="SAM" id="Phobius"/>
    </source>
</evidence>
<evidence type="ECO:0000256" key="2">
    <source>
        <dbReference type="ARBA" id="ARBA00022475"/>
    </source>
</evidence>
<evidence type="ECO:0000313" key="9">
    <source>
        <dbReference type="Proteomes" id="UP000000845"/>
    </source>
</evidence>
<feature type="transmembrane region" description="Helical" evidence="6">
    <location>
        <begin position="37"/>
        <end position="53"/>
    </location>
</feature>
<dbReference type="AlphaFoldDB" id="D1AFY2"/>
<dbReference type="RefSeq" id="WP_012860613.1">
    <property type="nucleotide sequence ID" value="NC_013517.1"/>
</dbReference>
<feature type="transmembrane region" description="Helical" evidence="6">
    <location>
        <begin position="251"/>
        <end position="269"/>
    </location>
</feature>
<dbReference type="PANTHER" id="PTHR43370:SF1">
    <property type="entry name" value="GUANOSINE ABC TRANSPORTER PERMEASE PROTEIN NUPQ"/>
    <property type="match status" value="1"/>
</dbReference>
<keyword evidence="3 6" id="KW-0812">Transmembrane</keyword>
<dbReference type="InterPro" id="IPR001851">
    <property type="entry name" value="ABC_transp_permease"/>
</dbReference>
<reference evidence="9" key="1">
    <citation type="submission" date="2009-09" db="EMBL/GenBank/DDBJ databases">
        <title>The complete chromosome of Sebaldella termitidis ATCC 33386.</title>
        <authorList>
            <consortium name="US DOE Joint Genome Institute (JGI-PGF)"/>
            <person name="Lucas S."/>
            <person name="Copeland A."/>
            <person name="Lapidus A."/>
            <person name="Glavina del Rio T."/>
            <person name="Dalin E."/>
            <person name="Tice H."/>
            <person name="Bruce D."/>
            <person name="Goodwin L."/>
            <person name="Pitluck S."/>
            <person name="Kyrpides N."/>
            <person name="Mavromatis K."/>
            <person name="Ivanova N."/>
            <person name="Mikhailova N."/>
            <person name="Sims D."/>
            <person name="Meincke L."/>
            <person name="Brettin T."/>
            <person name="Detter J.C."/>
            <person name="Han C."/>
            <person name="Larimer F."/>
            <person name="Land M."/>
            <person name="Hauser L."/>
            <person name="Markowitz V."/>
            <person name="Cheng J.F."/>
            <person name="Hugenholtz P."/>
            <person name="Woyke T."/>
            <person name="Wu D."/>
            <person name="Eisen J.A."/>
        </authorList>
    </citation>
    <scope>NUCLEOTIDE SEQUENCE [LARGE SCALE GENOMIC DNA]</scope>
    <source>
        <strain evidence="9">ATCC 33386 / NCTC 11300</strain>
    </source>
</reference>
<accession>D1AFY2</accession>
<feature type="transmembrane region" description="Helical" evidence="6">
    <location>
        <begin position="85"/>
        <end position="104"/>
    </location>
</feature>
<dbReference type="STRING" id="526218.Sterm_1149"/>
<dbReference type="KEGG" id="str:Sterm_1788"/>
<protein>
    <submittedName>
        <fullName evidence="7">Inner-membrane translocator</fullName>
    </submittedName>
</protein>
<keyword evidence="9" id="KW-1185">Reference proteome</keyword>
<evidence type="ECO:0000256" key="4">
    <source>
        <dbReference type="ARBA" id="ARBA00022989"/>
    </source>
</evidence>
<evidence type="ECO:0000256" key="5">
    <source>
        <dbReference type="ARBA" id="ARBA00023136"/>
    </source>
</evidence>
<dbReference type="KEGG" id="str:Sterm_1149"/>
<keyword evidence="5 6" id="KW-0472">Membrane</keyword>
<proteinExistence type="predicted"/>
<sequence length="284" mass="30072">MMEILGQILMLAPPILITAVGACFTEITGVTNLGLEGMMLCGAFAGATVSYYTGNPYMGLIAGVLAGGIISLVHAFISINLRGNQIVSGVAINLLAVALTSYLIKVLFKVAGSTPAAPRQASLMFVLILIYGLAIISNYIMYGTVLGLRMRAVGEHPLAADTVGINVYLIRYIGVVMSGLYAGLGGAYMTTVMLPSFSNNMSAGRGFMAMAAMIFGKWKPWGAMLASFLFAFGSVLEVQLKIHYPNFPQQFLAMIPYVLTLLALVGFVGKAKAPASSGQPYEKQ</sequence>
<feature type="transmembrane region" description="Helical" evidence="6">
    <location>
        <begin position="218"/>
        <end position="236"/>
    </location>
</feature>
<dbReference type="CDD" id="cd06580">
    <property type="entry name" value="TM_PBP1_transp_TpRbsC_like"/>
    <property type="match status" value="1"/>
</dbReference>
<dbReference type="Pfam" id="PF02653">
    <property type="entry name" value="BPD_transp_2"/>
    <property type="match status" value="1"/>
</dbReference>
<evidence type="ECO:0000256" key="3">
    <source>
        <dbReference type="ARBA" id="ARBA00022692"/>
    </source>
</evidence>
<dbReference type="EMBL" id="CP001739">
    <property type="protein sequence ID" value="ACZ08646.1"/>
    <property type="molecule type" value="Genomic_DNA"/>
</dbReference>
<organism evidence="7 9">
    <name type="scientific">Sebaldella termitidis (strain ATCC 33386 / NCTC 11300)</name>
    <dbReference type="NCBI Taxonomy" id="526218"/>
    <lineage>
        <taxon>Bacteria</taxon>
        <taxon>Fusobacteriati</taxon>
        <taxon>Fusobacteriota</taxon>
        <taxon>Fusobacteriia</taxon>
        <taxon>Fusobacteriales</taxon>
        <taxon>Leptotrichiaceae</taxon>
        <taxon>Sebaldella</taxon>
    </lineage>
</organism>
<evidence type="ECO:0000313" key="8">
    <source>
        <dbReference type="EMBL" id="ACZ08646.1"/>
    </source>
</evidence>
<dbReference type="PANTHER" id="PTHR43370">
    <property type="entry name" value="SUGAR ABC TRANSPORTER INTEGRAL MEMBRANE PROTEIN-RELATED"/>
    <property type="match status" value="1"/>
</dbReference>
<dbReference type="EMBL" id="CP001739">
    <property type="protein sequence ID" value="ACZ08017.1"/>
    <property type="molecule type" value="Genomic_DNA"/>
</dbReference>
<keyword evidence="2" id="KW-1003">Cell membrane</keyword>
<dbReference type="HOGENOM" id="CLU_040769_1_0_0"/>
<feature type="transmembrane region" description="Helical" evidence="6">
    <location>
        <begin position="125"/>
        <end position="148"/>
    </location>
</feature>
<name>D1AFY2_SEBTE</name>
<keyword evidence="4 6" id="KW-1133">Transmembrane helix</keyword>
<evidence type="ECO:0000313" key="7">
    <source>
        <dbReference type="EMBL" id="ACZ08017.1"/>
    </source>
</evidence>
<gene>
    <name evidence="7" type="ordered locus">Sterm_1149</name>
    <name evidence="8" type="ordered locus">Sterm_1788</name>
</gene>
<evidence type="ECO:0000256" key="1">
    <source>
        <dbReference type="ARBA" id="ARBA00004651"/>
    </source>
</evidence>
<comment type="subcellular location">
    <subcellularLocation>
        <location evidence="1">Cell membrane</location>
        <topology evidence="1">Multi-pass membrane protein</topology>
    </subcellularLocation>
</comment>
<dbReference type="eggNOG" id="COG1079">
    <property type="taxonomic scope" value="Bacteria"/>
</dbReference>
<dbReference type="GO" id="GO:0022857">
    <property type="term" value="F:transmembrane transporter activity"/>
    <property type="evidence" value="ECO:0007669"/>
    <property type="project" value="InterPro"/>
</dbReference>